<dbReference type="InterPro" id="IPR050965">
    <property type="entry name" value="UPF0336/Enoyl-CoA_hydratase"/>
</dbReference>
<reference evidence="4" key="1">
    <citation type="journal article" date="2019" name="Int. J. Syst. Evol. Microbiol.">
        <title>The Global Catalogue of Microorganisms (GCM) 10K type strain sequencing project: providing services to taxonomists for standard genome sequencing and annotation.</title>
        <authorList>
            <consortium name="The Broad Institute Genomics Platform"/>
            <consortium name="The Broad Institute Genome Sequencing Center for Infectious Disease"/>
            <person name="Wu L."/>
            <person name="Ma J."/>
        </authorList>
    </citation>
    <scope>NUCLEOTIDE SEQUENCE [LARGE SCALE GENOMIC DNA]</scope>
    <source>
        <strain evidence="4">KCTC 33576</strain>
    </source>
</reference>
<comment type="similarity">
    <text evidence="1">Belongs to the UPF0336 family.</text>
</comment>
<comment type="caution">
    <text evidence="3">The sequence shown here is derived from an EMBL/GenBank/DDBJ whole genome shotgun (WGS) entry which is preliminary data.</text>
</comment>
<evidence type="ECO:0000256" key="1">
    <source>
        <dbReference type="HAMAP-Rule" id="MF_00799"/>
    </source>
</evidence>
<dbReference type="EMBL" id="JBHUOP010000005">
    <property type="protein sequence ID" value="MFD2841332.1"/>
    <property type="molecule type" value="Genomic_DNA"/>
</dbReference>
<dbReference type="PANTHER" id="PTHR43437">
    <property type="entry name" value="HYDROXYACYL-THIOESTER DEHYDRATASE TYPE 2, MITOCHONDRIAL-RELATED"/>
    <property type="match status" value="1"/>
</dbReference>
<name>A0ABW5XIA2_9MICO</name>
<dbReference type="InterPro" id="IPR039569">
    <property type="entry name" value="FAS1-like_DH_region"/>
</dbReference>
<organism evidence="3 4">
    <name type="scientific">Populibacterium corticicola</name>
    <dbReference type="NCBI Taxonomy" id="1812826"/>
    <lineage>
        <taxon>Bacteria</taxon>
        <taxon>Bacillati</taxon>
        <taxon>Actinomycetota</taxon>
        <taxon>Actinomycetes</taxon>
        <taxon>Micrococcales</taxon>
        <taxon>Jonesiaceae</taxon>
        <taxon>Populibacterium</taxon>
    </lineage>
</organism>
<dbReference type="Proteomes" id="UP001597391">
    <property type="component" value="Unassembled WGS sequence"/>
</dbReference>
<protein>
    <recommendedName>
        <fullName evidence="1">UPF0336 protein ACFSYH_12265</fullName>
    </recommendedName>
</protein>
<keyword evidence="4" id="KW-1185">Reference proteome</keyword>
<dbReference type="InterPro" id="IPR016709">
    <property type="entry name" value="HadA-like"/>
</dbReference>
<accession>A0ABW5XIA2</accession>
<dbReference type="InterPro" id="IPR029069">
    <property type="entry name" value="HotDog_dom_sf"/>
</dbReference>
<proteinExistence type="inferred from homology"/>
<dbReference type="HAMAP" id="MF_00799">
    <property type="entry name" value="UPF0336"/>
    <property type="match status" value="1"/>
</dbReference>
<dbReference type="Gene3D" id="3.10.129.10">
    <property type="entry name" value="Hotdog Thioesterase"/>
    <property type="match status" value="1"/>
</dbReference>
<evidence type="ECO:0000259" key="2">
    <source>
        <dbReference type="Pfam" id="PF13452"/>
    </source>
</evidence>
<dbReference type="RefSeq" id="WP_377467278.1">
    <property type="nucleotide sequence ID" value="NZ_JBHUOP010000005.1"/>
</dbReference>
<sequence>MTQSSVNLKFIGREYPATAPYQVGREKIAEFARAIGSDNPACFSQEAARGLGYPDVVAPTTFAVVVAQAAEAQYIQDPEARIDFSRVVHADERFTYTRPIFAGDELVSVVHVDKIVERAGLAMITTRVEISALVADGSEHVVTVTSTLAVRGEDK</sequence>
<evidence type="ECO:0000313" key="3">
    <source>
        <dbReference type="EMBL" id="MFD2841332.1"/>
    </source>
</evidence>
<evidence type="ECO:0000313" key="4">
    <source>
        <dbReference type="Proteomes" id="UP001597391"/>
    </source>
</evidence>
<dbReference type="PANTHER" id="PTHR43437:SF3">
    <property type="entry name" value="HYDROXYACYL-THIOESTER DEHYDRATASE TYPE 2, MITOCHONDRIAL"/>
    <property type="match status" value="1"/>
</dbReference>
<dbReference type="Pfam" id="PF13452">
    <property type="entry name" value="FAS1_DH_region"/>
    <property type="match status" value="1"/>
</dbReference>
<feature type="domain" description="FAS1-like dehydratase" evidence="2">
    <location>
        <begin position="10"/>
        <end position="135"/>
    </location>
</feature>
<dbReference type="PIRSF" id="PIRSF018072">
    <property type="entry name" value="UCP018072"/>
    <property type="match status" value="1"/>
</dbReference>
<dbReference type="SUPFAM" id="SSF54637">
    <property type="entry name" value="Thioesterase/thiol ester dehydrase-isomerase"/>
    <property type="match status" value="1"/>
</dbReference>
<gene>
    <name evidence="3" type="ORF">ACFSYH_12265</name>
</gene>
<dbReference type="CDD" id="cd03441">
    <property type="entry name" value="R_hydratase_like"/>
    <property type="match status" value="1"/>
</dbReference>